<reference evidence="9 10" key="1">
    <citation type="submission" date="2020-09" db="EMBL/GenBank/DDBJ databases">
        <title>Genome seq and assembly of Chryseobacterium sp.</title>
        <authorList>
            <person name="Chhetri G."/>
        </authorList>
    </citation>
    <scope>NUCLEOTIDE SEQUENCE [LARGE SCALE GENOMIC DNA]</scope>
    <source>
        <strain evidence="9 10">GCR10</strain>
    </source>
</reference>
<dbReference type="Pfam" id="PF00662">
    <property type="entry name" value="Proton_antipo_N"/>
    <property type="match status" value="1"/>
</dbReference>
<evidence type="ECO:0000259" key="8">
    <source>
        <dbReference type="Pfam" id="PF00662"/>
    </source>
</evidence>
<evidence type="ECO:0000256" key="2">
    <source>
        <dbReference type="ARBA" id="ARBA00022692"/>
    </source>
</evidence>
<dbReference type="RefSeq" id="WP_191737928.1">
    <property type="nucleotide sequence ID" value="NZ_JACYFS010000007.1"/>
</dbReference>
<gene>
    <name evidence="9" type="primary">nuoL</name>
    <name evidence="9" type="ORF">IC610_17095</name>
</gene>
<evidence type="ECO:0000256" key="6">
    <source>
        <dbReference type="SAM" id="Phobius"/>
    </source>
</evidence>
<feature type="transmembrane region" description="Helical" evidence="6">
    <location>
        <begin position="248"/>
        <end position="266"/>
    </location>
</feature>
<dbReference type="PANTHER" id="PTHR42829">
    <property type="entry name" value="NADH-UBIQUINONE OXIDOREDUCTASE CHAIN 5"/>
    <property type="match status" value="1"/>
</dbReference>
<evidence type="ECO:0000256" key="5">
    <source>
        <dbReference type="RuleBase" id="RU000320"/>
    </source>
</evidence>
<keyword evidence="10" id="KW-1185">Reference proteome</keyword>
<feature type="transmembrane region" description="Helical" evidence="6">
    <location>
        <begin position="306"/>
        <end position="328"/>
    </location>
</feature>
<feature type="transmembrane region" description="Helical" evidence="6">
    <location>
        <begin position="29"/>
        <end position="51"/>
    </location>
</feature>
<dbReference type="InterPro" id="IPR018393">
    <property type="entry name" value="NADHpl_OxRdtase_5_subgr"/>
</dbReference>
<dbReference type="Pfam" id="PF00361">
    <property type="entry name" value="Proton_antipo_M"/>
    <property type="match status" value="1"/>
</dbReference>
<evidence type="ECO:0000259" key="7">
    <source>
        <dbReference type="Pfam" id="PF00361"/>
    </source>
</evidence>
<feature type="transmembrane region" description="Helical" evidence="6">
    <location>
        <begin position="116"/>
        <end position="132"/>
    </location>
</feature>
<accession>A0ABR8ZHH0</accession>
<feature type="transmembrane region" description="Helical" evidence="6">
    <location>
        <begin position="6"/>
        <end position="22"/>
    </location>
</feature>
<dbReference type="Gene3D" id="1.20.5.2700">
    <property type="match status" value="1"/>
</dbReference>
<dbReference type="PANTHER" id="PTHR42829:SF2">
    <property type="entry name" value="NADH-UBIQUINONE OXIDOREDUCTASE CHAIN 5"/>
    <property type="match status" value="1"/>
</dbReference>
<dbReference type="Proteomes" id="UP000637299">
    <property type="component" value="Unassembled WGS sequence"/>
</dbReference>
<feature type="transmembrane region" description="Helical" evidence="6">
    <location>
        <begin position="138"/>
        <end position="158"/>
    </location>
</feature>
<dbReference type="InterPro" id="IPR003945">
    <property type="entry name" value="NU5C-like"/>
</dbReference>
<comment type="subcellular location">
    <subcellularLocation>
        <location evidence="1">Endomembrane system</location>
        <topology evidence="1">Multi-pass membrane protein</topology>
    </subcellularLocation>
    <subcellularLocation>
        <location evidence="5">Membrane</location>
        <topology evidence="5">Multi-pass membrane protein</topology>
    </subcellularLocation>
</comment>
<dbReference type="InterPro" id="IPR001516">
    <property type="entry name" value="Proton_antipo_N"/>
</dbReference>
<dbReference type="NCBIfam" id="NF005141">
    <property type="entry name" value="PRK06590.1"/>
    <property type="match status" value="1"/>
</dbReference>
<feature type="transmembrane region" description="Helical" evidence="6">
    <location>
        <begin position="209"/>
        <end position="227"/>
    </location>
</feature>
<evidence type="ECO:0000313" key="10">
    <source>
        <dbReference type="Proteomes" id="UP000637299"/>
    </source>
</evidence>
<feature type="transmembrane region" description="Helical" evidence="6">
    <location>
        <begin position="278"/>
        <end position="299"/>
    </location>
</feature>
<organism evidence="9 10">
    <name type="scientific">Chryseobacterium caseinilyticum</name>
    <dbReference type="NCBI Taxonomy" id="2771428"/>
    <lineage>
        <taxon>Bacteria</taxon>
        <taxon>Pseudomonadati</taxon>
        <taxon>Bacteroidota</taxon>
        <taxon>Flavobacteriia</taxon>
        <taxon>Flavobacteriales</taxon>
        <taxon>Weeksellaceae</taxon>
        <taxon>Chryseobacterium group</taxon>
        <taxon>Chryseobacterium</taxon>
    </lineage>
</organism>
<feature type="domain" description="NADH:quinone oxidoreductase/Mrp antiporter transmembrane" evidence="7">
    <location>
        <begin position="135"/>
        <end position="419"/>
    </location>
</feature>
<evidence type="ECO:0000313" key="9">
    <source>
        <dbReference type="EMBL" id="MBD8084131.1"/>
    </source>
</evidence>
<comment type="caution">
    <text evidence="9">The sequence shown here is derived from an EMBL/GenBank/DDBJ whole genome shotgun (WGS) entry which is preliminary data.</text>
</comment>
<dbReference type="InterPro" id="IPR001750">
    <property type="entry name" value="ND/Mrp_TM"/>
</dbReference>
<dbReference type="EMBL" id="JACYFS010000007">
    <property type="protein sequence ID" value="MBD8084131.1"/>
    <property type="molecule type" value="Genomic_DNA"/>
</dbReference>
<feature type="transmembrane region" description="Helical" evidence="6">
    <location>
        <begin position="84"/>
        <end position="104"/>
    </location>
</feature>
<sequence>MENLVYAIILLPLLGFLINGLFGKNLPKVVVGSLATAMVFGSFAIAVYLFLNFDSESQPQVFTAFEWFRVNGIQINFGFLIDQLSLMMVMIITGIGSLIHLYSIGYMSHDKGFYKFFTYLNLFIFSMLLLVMGSNYLILFIGWEGVGLCSYLLIGFWYTNEEYGKAARKAFIMNRIGDLALLIGIFMIASQTNAIDYLSIKQNAGQFELDGTIIIFITASLFIGATGKSAQVPLYTWLPDAMAGPTPVSALIHAATMVTAGIYLVVRSNFLFTLAPTVQGGILFIGFLTAALAGFYALRQNDIKKVLAYSTVSQLGFMFIALGLGAYTTAMFHVMTHAFFKALMFLGAGSVIHAMSNEQDMRFMGGLKKYIPITHFTFLIGTLAISGFPLLSGMISKDEILVAAFAKNPVYWVILFLLAATTAAYMFRLYYLTFHGEFRGTEEQKHHLHESPSTMTLPLIVLAVLSVLGGFINLPHFIGHGHYAKLMEWLKPVLTEESYKQMESTLSGVPFGTEMILLGATVLMFFTVWFIVKNIYINKKKQALPEEQYTGWERLSAKKLYVDEIYNALIVKTVEGLGRGGKMFDKNVLDKAVDFVGEGAEDSGRSMKRIQNGNVETYILIMSLAVGIILIVNFILQ</sequence>
<dbReference type="PRINTS" id="PR01434">
    <property type="entry name" value="NADHDHGNASE5"/>
</dbReference>
<keyword evidence="2 5" id="KW-0812">Transmembrane</keyword>
<evidence type="ECO:0000256" key="3">
    <source>
        <dbReference type="ARBA" id="ARBA00022989"/>
    </source>
</evidence>
<feature type="transmembrane region" description="Helical" evidence="6">
    <location>
        <begin position="455"/>
        <end position="478"/>
    </location>
</feature>
<feature type="domain" description="NADH-Ubiquinone oxidoreductase (complex I) chain 5 N-terminal" evidence="8">
    <location>
        <begin position="67"/>
        <end position="117"/>
    </location>
</feature>
<dbReference type="NCBIfam" id="TIGR01974">
    <property type="entry name" value="NDH_I_L"/>
    <property type="match status" value="1"/>
</dbReference>
<feature type="transmembrane region" description="Helical" evidence="6">
    <location>
        <begin position="376"/>
        <end position="395"/>
    </location>
</feature>
<keyword evidence="4 6" id="KW-0472">Membrane</keyword>
<feature type="transmembrane region" description="Helical" evidence="6">
    <location>
        <begin position="615"/>
        <end position="636"/>
    </location>
</feature>
<feature type="transmembrane region" description="Helical" evidence="6">
    <location>
        <begin position="410"/>
        <end position="434"/>
    </location>
</feature>
<protein>
    <submittedName>
        <fullName evidence="9">NADH-quinone oxidoreductase subunit L</fullName>
    </submittedName>
</protein>
<keyword evidence="3 6" id="KW-1133">Transmembrane helix</keyword>
<evidence type="ECO:0000256" key="1">
    <source>
        <dbReference type="ARBA" id="ARBA00004127"/>
    </source>
</evidence>
<dbReference type="PRINTS" id="PR01435">
    <property type="entry name" value="NPOXDRDTASE5"/>
</dbReference>
<name>A0ABR8ZHH0_9FLAO</name>
<evidence type="ECO:0000256" key="4">
    <source>
        <dbReference type="ARBA" id="ARBA00023136"/>
    </source>
</evidence>
<feature type="transmembrane region" description="Helical" evidence="6">
    <location>
        <begin position="515"/>
        <end position="532"/>
    </location>
</feature>
<proteinExistence type="predicted"/>
<feature type="transmembrane region" description="Helical" evidence="6">
    <location>
        <begin position="334"/>
        <end position="355"/>
    </location>
</feature>